<evidence type="ECO:0000256" key="1">
    <source>
        <dbReference type="ARBA" id="ARBA00022490"/>
    </source>
</evidence>
<dbReference type="AlphaFoldDB" id="A0A5J6I9V8"/>
<name>A0A5J6I9V8_STRC4</name>
<dbReference type="Gene3D" id="3.40.47.10">
    <property type="match status" value="2"/>
</dbReference>
<keyword evidence="2" id="KW-0808">Transferase</keyword>
<dbReference type="SUPFAM" id="SSF53901">
    <property type="entry name" value="Thiolase-like"/>
    <property type="match status" value="1"/>
</dbReference>
<organism evidence="6 7">
    <name type="scientific">Streptomyces coeruleorubidus</name>
    <dbReference type="NCBI Taxonomy" id="116188"/>
    <lineage>
        <taxon>Bacteria</taxon>
        <taxon>Bacillati</taxon>
        <taxon>Actinomycetota</taxon>
        <taxon>Actinomycetes</taxon>
        <taxon>Kitasatosporales</taxon>
        <taxon>Streptomycetaceae</taxon>
        <taxon>Streptomyces</taxon>
    </lineage>
</organism>
<dbReference type="GO" id="GO:0044550">
    <property type="term" value="P:secondary metabolite biosynthetic process"/>
    <property type="evidence" value="ECO:0007669"/>
    <property type="project" value="TreeGrafter"/>
</dbReference>
<evidence type="ECO:0000313" key="6">
    <source>
        <dbReference type="EMBL" id="QEV28949.1"/>
    </source>
</evidence>
<evidence type="ECO:0000256" key="3">
    <source>
        <dbReference type="ARBA" id="ARBA00023315"/>
    </source>
</evidence>
<dbReference type="PANTHER" id="PTHR34069:SF2">
    <property type="entry name" value="BETA-KETOACYL-[ACYL-CARRIER-PROTEIN] SYNTHASE III"/>
    <property type="match status" value="1"/>
</dbReference>
<feature type="domain" description="Beta-ketoacyl-[acyl-carrier-protein] synthase III N-terminal" evidence="5">
    <location>
        <begin position="108"/>
        <end position="179"/>
    </location>
</feature>
<gene>
    <name evidence="6" type="ORF">CP976_35735</name>
</gene>
<dbReference type="InterPro" id="IPR013751">
    <property type="entry name" value="ACP_syn_III_N"/>
</dbReference>
<dbReference type="InterPro" id="IPR016039">
    <property type="entry name" value="Thiolase-like"/>
</dbReference>
<feature type="domain" description="Beta-ketoacyl-[acyl-carrier-protein] synthase III C-terminal" evidence="4">
    <location>
        <begin position="253"/>
        <end position="343"/>
    </location>
</feature>
<dbReference type="Proteomes" id="UP000326598">
    <property type="component" value="Chromosome"/>
</dbReference>
<dbReference type="GO" id="GO:0006633">
    <property type="term" value="P:fatty acid biosynthetic process"/>
    <property type="evidence" value="ECO:0007669"/>
    <property type="project" value="InterPro"/>
</dbReference>
<evidence type="ECO:0000259" key="5">
    <source>
        <dbReference type="Pfam" id="PF08545"/>
    </source>
</evidence>
<keyword evidence="1" id="KW-0963">Cytoplasm</keyword>
<evidence type="ECO:0000259" key="4">
    <source>
        <dbReference type="Pfam" id="PF08541"/>
    </source>
</evidence>
<protein>
    <recommendedName>
        <fullName evidence="8">3-oxoacyl-ACP synthase</fullName>
    </recommendedName>
</protein>
<sequence length="361" mass="38576">MRVENLHIAGLSSYLPEPFPADRAVALGLYDEQTWKKDGWTSAAVAGDISAPEMAVVAANRALARSGHSNGEVGLLLHASTFDQGPEAWTPHHYILRHTLGSQVPAMEVRQGCNGVLAAMELAHGYLSVGSGRVAALVTGADKFGTPRVDRWRYQAGANTPRGSILGDAATAAVLSTREGFARVKAINSASLPDLEEMNRPEGPLFPPAITSDGPIELGARLADFVRRFPDRAAAANRAVYLARTELGLRSIEEADLTPADISRVTHVFSGGEAYLGTIMRPLGIDPARGMLELGRPLGHLTVNDHFVALTHLVETRQLAEGDHVLMISNGVGVSLTAAVIEITHLPAWATGRPQPYEEKK</sequence>
<dbReference type="KEGG" id="scoe:CP976_35735"/>
<dbReference type="PANTHER" id="PTHR34069">
    <property type="entry name" value="3-OXOACYL-[ACYL-CARRIER-PROTEIN] SYNTHASE 3"/>
    <property type="match status" value="1"/>
</dbReference>
<evidence type="ECO:0000256" key="2">
    <source>
        <dbReference type="ARBA" id="ARBA00022679"/>
    </source>
</evidence>
<evidence type="ECO:0008006" key="8">
    <source>
        <dbReference type="Google" id="ProtNLM"/>
    </source>
</evidence>
<reference evidence="6 7" key="1">
    <citation type="submission" date="2017-09" db="EMBL/GenBank/DDBJ databases">
        <authorList>
            <person name="Lee N."/>
            <person name="Cho B.-K."/>
        </authorList>
    </citation>
    <scope>NUCLEOTIDE SEQUENCE [LARGE SCALE GENOMIC DNA]</scope>
    <source>
        <strain evidence="6 7">ATCC 13740</strain>
    </source>
</reference>
<proteinExistence type="predicted"/>
<dbReference type="EMBL" id="CP023694">
    <property type="protein sequence ID" value="QEV28949.1"/>
    <property type="molecule type" value="Genomic_DNA"/>
</dbReference>
<keyword evidence="3" id="KW-0012">Acyltransferase</keyword>
<dbReference type="Pfam" id="PF08545">
    <property type="entry name" value="ACP_syn_III"/>
    <property type="match status" value="1"/>
</dbReference>
<evidence type="ECO:0000313" key="7">
    <source>
        <dbReference type="Proteomes" id="UP000326598"/>
    </source>
</evidence>
<dbReference type="Pfam" id="PF08541">
    <property type="entry name" value="ACP_syn_III_C"/>
    <property type="match status" value="1"/>
</dbReference>
<dbReference type="InterPro" id="IPR013747">
    <property type="entry name" value="ACP_syn_III_C"/>
</dbReference>
<dbReference type="CDD" id="cd00827">
    <property type="entry name" value="init_cond_enzymes"/>
    <property type="match status" value="1"/>
</dbReference>
<accession>A0A5J6I9V8</accession>
<dbReference type="RefSeq" id="WP_150484033.1">
    <property type="nucleotide sequence ID" value="NZ_BMTB01000037.1"/>
</dbReference>
<dbReference type="GeneID" id="91421393"/>
<dbReference type="GO" id="GO:0004315">
    <property type="term" value="F:3-oxoacyl-[acyl-carrier-protein] synthase activity"/>
    <property type="evidence" value="ECO:0007669"/>
    <property type="project" value="InterPro"/>
</dbReference>